<accession>A0A6J6P2N6</accession>
<organism evidence="1">
    <name type="scientific">freshwater metagenome</name>
    <dbReference type="NCBI Taxonomy" id="449393"/>
    <lineage>
        <taxon>unclassified sequences</taxon>
        <taxon>metagenomes</taxon>
        <taxon>ecological metagenomes</taxon>
    </lineage>
</organism>
<reference evidence="1" key="1">
    <citation type="submission" date="2020-05" db="EMBL/GenBank/DDBJ databases">
        <authorList>
            <person name="Chiriac C."/>
            <person name="Salcher M."/>
            <person name="Ghai R."/>
            <person name="Kavagutti S V."/>
        </authorList>
    </citation>
    <scope>NUCLEOTIDE SEQUENCE</scope>
</reference>
<sequence length="67" mass="7009">MLIGTGTFGEGGGLKAVSQLVSVKPIGDLAERLEEHQHPVSDAPLIQRVLGSDMQPLFLGGFVHAGE</sequence>
<dbReference type="AlphaFoldDB" id="A0A6J6P2N6"/>
<protein>
    <submittedName>
        <fullName evidence="1">Unannotated protein</fullName>
    </submittedName>
</protein>
<name>A0A6J6P2N6_9ZZZZ</name>
<proteinExistence type="predicted"/>
<gene>
    <name evidence="1" type="ORF">UFOPK2350_01680</name>
</gene>
<evidence type="ECO:0000313" key="1">
    <source>
        <dbReference type="EMBL" id="CAB4693036.1"/>
    </source>
</evidence>
<dbReference type="EMBL" id="CAEZXE010000197">
    <property type="protein sequence ID" value="CAB4693036.1"/>
    <property type="molecule type" value="Genomic_DNA"/>
</dbReference>